<dbReference type="RefSeq" id="WP_021476735.1">
    <property type="nucleotide sequence ID" value="NZ_AVPH01000212.1"/>
</dbReference>
<accession>A0ABP2XPL1</accession>
<evidence type="ECO:0000313" key="1">
    <source>
        <dbReference type="EMBL" id="ERE07140.1"/>
    </source>
</evidence>
<organism evidence="1 2">
    <name type="scientific">Pseudogulbenkiania ferrooxidans EGD-HP2</name>
    <dbReference type="NCBI Taxonomy" id="1388764"/>
    <lineage>
        <taxon>Bacteria</taxon>
        <taxon>Pseudomonadati</taxon>
        <taxon>Pseudomonadota</taxon>
        <taxon>Betaproteobacteria</taxon>
        <taxon>Neisseriales</taxon>
        <taxon>Chromobacteriaceae</taxon>
        <taxon>Pseudogulbenkiania</taxon>
    </lineage>
</organism>
<dbReference type="HAMAP" id="MF_04133">
    <property type="entry name" value="CAPSID_LAMBDA"/>
    <property type="match status" value="1"/>
</dbReference>
<dbReference type="Pfam" id="PF03864">
    <property type="entry name" value="Phage_cap_E"/>
    <property type="match status" value="1"/>
</dbReference>
<name>A0ABP2XPL1_9NEIS</name>
<evidence type="ECO:0000313" key="2">
    <source>
        <dbReference type="Proteomes" id="UP000016426"/>
    </source>
</evidence>
<protein>
    <submittedName>
        <fullName evidence="1">Capsid protein</fullName>
    </submittedName>
</protein>
<dbReference type="Gene3D" id="3.30.1930.10">
    <property type="entry name" value="capsid protein of prophage domain"/>
    <property type="match status" value="1"/>
</dbReference>
<proteinExistence type="inferred from homology"/>
<keyword evidence="2" id="KW-1185">Reference proteome</keyword>
<dbReference type="Gene3D" id="3.15.30.10">
    <property type="entry name" value="putative capsid protein of prophage domain like"/>
    <property type="match status" value="1"/>
</dbReference>
<gene>
    <name evidence="1" type="ORF">O166_06530</name>
</gene>
<dbReference type="Proteomes" id="UP000016426">
    <property type="component" value="Unassembled WGS sequence"/>
</dbReference>
<sequence>MDIFTTAVLGHIVANLKRPKLFLLNSFFKQEQRETTEEVHFEVEHGRRKIAPFVSPLRAGKIITAEGSTVRSLKPAYIKPKTPFKPNAPLRRVIGERIGGELTPMQRVQANLARTLQDHVTQIDRRLEWMAARAMIDGKYLISGEGYPEALIDFQRDPALRIVKAPGARWGDTGVNPLDDLQEWALLAVQKSGVYTSDVVMDPDAWKRFRSNPNVKERWNSLNGNISSLKPAAAGDGAKYMGSIDGFDIYTYADWFVDPVDDTEKPLLPAGSVLMSSTEGLEGYRAFGAIQDEKAGYQALPYFAKSWVDEDPAVRWILTQSAPLVVPYRINASVSATV</sequence>
<comment type="caution">
    <text evidence="1">The sequence shown here is derived from an EMBL/GenBank/DDBJ whole genome shotgun (WGS) entry which is preliminary data.</text>
</comment>
<dbReference type="InterPro" id="IPR005564">
    <property type="entry name" value="Major_capsid_GpE"/>
</dbReference>
<dbReference type="EMBL" id="AVPH01000212">
    <property type="protein sequence ID" value="ERE07140.1"/>
    <property type="molecule type" value="Genomic_DNA"/>
</dbReference>
<reference evidence="1 2" key="1">
    <citation type="journal article" date="2013" name="Genome Announc.">
        <title>Genome Sequence of the Pigment-Producing Bacterium Pseudogulbenkiania ferrooxidans, Isolated from Loktak Lake.</title>
        <authorList>
            <person name="Puranik S."/>
            <person name="Talkal R."/>
            <person name="Qureshi A."/>
            <person name="Khardenavis A."/>
            <person name="Kapley A."/>
            <person name="Purohit H.J."/>
        </authorList>
    </citation>
    <scope>NUCLEOTIDE SEQUENCE [LARGE SCALE GENOMIC DNA]</scope>
    <source>
        <strain evidence="1 2">EGD-HP2</strain>
    </source>
</reference>